<dbReference type="InterPro" id="IPR018289">
    <property type="entry name" value="MULE_transposase_dom"/>
</dbReference>
<organism evidence="2 3">
    <name type="scientific">Aegilops tauschii subsp. strangulata</name>
    <name type="common">Goatgrass</name>
    <dbReference type="NCBI Taxonomy" id="200361"/>
    <lineage>
        <taxon>Eukaryota</taxon>
        <taxon>Viridiplantae</taxon>
        <taxon>Streptophyta</taxon>
        <taxon>Embryophyta</taxon>
        <taxon>Tracheophyta</taxon>
        <taxon>Spermatophyta</taxon>
        <taxon>Magnoliopsida</taxon>
        <taxon>Liliopsida</taxon>
        <taxon>Poales</taxon>
        <taxon>Poaceae</taxon>
        <taxon>BOP clade</taxon>
        <taxon>Pooideae</taxon>
        <taxon>Triticodae</taxon>
        <taxon>Triticeae</taxon>
        <taxon>Triticinae</taxon>
        <taxon>Aegilops</taxon>
    </lineage>
</organism>
<reference evidence="2" key="3">
    <citation type="submission" date="2019-03" db="UniProtKB">
        <authorList>
            <consortium name="EnsemblPlants"/>
        </authorList>
    </citation>
    <scope>IDENTIFICATION</scope>
</reference>
<dbReference type="PANTHER" id="PTHR31973">
    <property type="entry name" value="POLYPROTEIN, PUTATIVE-RELATED"/>
    <property type="match status" value="1"/>
</dbReference>
<keyword evidence="3" id="KW-1185">Reference proteome</keyword>
<dbReference type="Gramene" id="AET0Gv20033600.1">
    <property type="protein sequence ID" value="AET0Gv20033600.1"/>
    <property type="gene ID" value="AET0Gv20033600"/>
</dbReference>
<feature type="domain" description="MULE transposase" evidence="1">
    <location>
        <begin position="2"/>
        <end position="68"/>
    </location>
</feature>
<protein>
    <recommendedName>
        <fullName evidence="1">MULE transposase domain-containing protein</fullName>
    </recommendedName>
</protein>
<name>A0A452XCY6_AEGTS</name>
<proteinExistence type="predicted"/>
<dbReference type="AlphaFoldDB" id="A0A452XCY6"/>
<sequence>MYPVAWAVVERETNDTWKWFIALLIKDLEINDNGAGWVFISDQQKGLINAMKDYLPNAEHRMCARHIY</sequence>
<dbReference type="Proteomes" id="UP000015105">
    <property type="component" value="Unassembled WGS sequence"/>
</dbReference>
<dbReference type="EnsemblPlants" id="AET0Gv20033600.1">
    <property type="protein sequence ID" value="AET0Gv20033600.1"/>
    <property type="gene ID" value="AET0Gv20033600"/>
</dbReference>
<dbReference type="PANTHER" id="PTHR31973:SF197">
    <property type="entry name" value="SWIM-TYPE DOMAIN-CONTAINING PROTEIN"/>
    <property type="match status" value="1"/>
</dbReference>
<reference evidence="3" key="2">
    <citation type="journal article" date="2017" name="Nat. Plants">
        <title>The Aegilops tauschii genome reveals multiple impacts of transposons.</title>
        <authorList>
            <person name="Zhao G."/>
            <person name="Zou C."/>
            <person name="Li K."/>
            <person name="Wang K."/>
            <person name="Li T."/>
            <person name="Gao L."/>
            <person name="Zhang X."/>
            <person name="Wang H."/>
            <person name="Yang Z."/>
            <person name="Liu X."/>
            <person name="Jiang W."/>
            <person name="Mao L."/>
            <person name="Kong X."/>
            <person name="Jiao Y."/>
            <person name="Jia J."/>
        </authorList>
    </citation>
    <scope>NUCLEOTIDE SEQUENCE [LARGE SCALE GENOMIC DNA]</scope>
    <source>
        <strain evidence="3">cv. AL8/78</strain>
    </source>
</reference>
<accession>A0A452XCY6</accession>
<reference evidence="3" key="1">
    <citation type="journal article" date="2014" name="Science">
        <title>Ancient hybridizations among the ancestral genomes of bread wheat.</title>
        <authorList>
            <consortium name="International Wheat Genome Sequencing Consortium,"/>
            <person name="Marcussen T."/>
            <person name="Sandve S.R."/>
            <person name="Heier L."/>
            <person name="Spannagl M."/>
            <person name="Pfeifer M."/>
            <person name="Jakobsen K.S."/>
            <person name="Wulff B.B."/>
            <person name="Steuernagel B."/>
            <person name="Mayer K.F."/>
            <person name="Olsen O.A."/>
        </authorList>
    </citation>
    <scope>NUCLEOTIDE SEQUENCE [LARGE SCALE GENOMIC DNA]</scope>
    <source>
        <strain evidence="3">cv. AL8/78</strain>
    </source>
</reference>
<evidence type="ECO:0000313" key="2">
    <source>
        <dbReference type="EnsemblPlants" id="AET0Gv20033600.1"/>
    </source>
</evidence>
<evidence type="ECO:0000313" key="3">
    <source>
        <dbReference type="Proteomes" id="UP000015105"/>
    </source>
</evidence>
<evidence type="ECO:0000259" key="1">
    <source>
        <dbReference type="Pfam" id="PF10551"/>
    </source>
</evidence>
<dbReference type="Pfam" id="PF10551">
    <property type="entry name" value="MULE"/>
    <property type="match status" value="1"/>
</dbReference>